<dbReference type="Proteomes" id="UP001066276">
    <property type="component" value="Chromosome 4_2"/>
</dbReference>
<accession>A0AAV7SSH5</accession>
<organism evidence="2 3">
    <name type="scientific">Pleurodeles waltl</name>
    <name type="common">Iberian ribbed newt</name>
    <dbReference type="NCBI Taxonomy" id="8319"/>
    <lineage>
        <taxon>Eukaryota</taxon>
        <taxon>Metazoa</taxon>
        <taxon>Chordata</taxon>
        <taxon>Craniata</taxon>
        <taxon>Vertebrata</taxon>
        <taxon>Euteleostomi</taxon>
        <taxon>Amphibia</taxon>
        <taxon>Batrachia</taxon>
        <taxon>Caudata</taxon>
        <taxon>Salamandroidea</taxon>
        <taxon>Salamandridae</taxon>
        <taxon>Pleurodelinae</taxon>
        <taxon>Pleurodeles</taxon>
    </lineage>
</organism>
<evidence type="ECO:0000313" key="2">
    <source>
        <dbReference type="EMBL" id="KAJ1166907.1"/>
    </source>
</evidence>
<feature type="compositionally biased region" description="Acidic residues" evidence="1">
    <location>
        <begin position="62"/>
        <end position="84"/>
    </location>
</feature>
<comment type="caution">
    <text evidence="2">The sequence shown here is derived from an EMBL/GenBank/DDBJ whole genome shotgun (WGS) entry which is preliminary data.</text>
</comment>
<dbReference type="EMBL" id="JANPWB010000008">
    <property type="protein sequence ID" value="KAJ1166907.1"/>
    <property type="molecule type" value="Genomic_DNA"/>
</dbReference>
<sequence length="126" mass="14132">MDFDKSLNLFILPALRISDLRALRKARGFGYRATCKIEDFEKTLSLFEKETLEKQDTYSESEPVEVEEDTLVQEHEEEGGEDPDSPSFPRPPSAVGCDSSHSSVPIARVVKTLGDKLDQISLEEKA</sequence>
<reference evidence="2" key="1">
    <citation type="journal article" date="2022" name="bioRxiv">
        <title>Sequencing and chromosome-scale assembly of the giantPleurodeles waltlgenome.</title>
        <authorList>
            <person name="Brown T."/>
            <person name="Elewa A."/>
            <person name="Iarovenko S."/>
            <person name="Subramanian E."/>
            <person name="Araus A.J."/>
            <person name="Petzold A."/>
            <person name="Susuki M."/>
            <person name="Suzuki K.-i.T."/>
            <person name="Hayashi T."/>
            <person name="Toyoda A."/>
            <person name="Oliveira C."/>
            <person name="Osipova E."/>
            <person name="Leigh N.D."/>
            <person name="Simon A."/>
            <person name="Yun M.H."/>
        </authorList>
    </citation>
    <scope>NUCLEOTIDE SEQUENCE</scope>
    <source>
        <strain evidence="2">20211129_DDA</strain>
        <tissue evidence="2">Liver</tissue>
    </source>
</reference>
<evidence type="ECO:0000256" key="1">
    <source>
        <dbReference type="SAM" id="MobiDB-lite"/>
    </source>
</evidence>
<name>A0AAV7SSH5_PLEWA</name>
<dbReference type="AlphaFoldDB" id="A0AAV7SSH5"/>
<keyword evidence="3" id="KW-1185">Reference proteome</keyword>
<gene>
    <name evidence="2" type="ORF">NDU88_007303</name>
</gene>
<proteinExistence type="predicted"/>
<protein>
    <submittedName>
        <fullName evidence="2">Uncharacterized protein</fullName>
    </submittedName>
</protein>
<feature type="region of interest" description="Disordered" evidence="1">
    <location>
        <begin position="52"/>
        <end position="102"/>
    </location>
</feature>
<evidence type="ECO:0000313" key="3">
    <source>
        <dbReference type="Proteomes" id="UP001066276"/>
    </source>
</evidence>